<proteinExistence type="inferred from homology"/>
<dbReference type="EMBL" id="QNQT01000016">
    <property type="protein sequence ID" value="RDU34941.1"/>
    <property type="molecule type" value="Genomic_DNA"/>
</dbReference>
<keyword evidence="3 4" id="KW-0413">Isomerase</keyword>
<dbReference type="InterPro" id="IPR020094">
    <property type="entry name" value="TruA/RsuA/RluB/E/F_N"/>
</dbReference>
<dbReference type="Pfam" id="PF01416">
    <property type="entry name" value="PseudoU_synth_1"/>
    <property type="match status" value="2"/>
</dbReference>
<gene>
    <name evidence="4" type="primary">truA</name>
    <name evidence="9" type="ORF">DRW41_21005</name>
</gene>
<dbReference type="PANTHER" id="PTHR11142:SF0">
    <property type="entry name" value="TRNA PSEUDOURIDINE SYNTHASE-LIKE 1"/>
    <property type="match status" value="1"/>
</dbReference>
<dbReference type="Proteomes" id="UP000257144">
    <property type="component" value="Unassembled WGS sequence"/>
</dbReference>
<protein>
    <recommendedName>
        <fullName evidence="4">tRNA pseudouridine synthase A</fullName>
        <ecNumber evidence="4">5.4.99.12</ecNumber>
    </recommendedName>
    <alternativeName>
        <fullName evidence="4">tRNA pseudouridine(38-40) synthase</fullName>
    </alternativeName>
    <alternativeName>
        <fullName evidence="4">tRNA pseudouridylate synthase I</fullName>
    </alternativeName>
    <alternativeName>
        <fullName evidence="4">tRNA-uridine isomerase I</fullName>
    </alternativeName>
</protein>
<evidence type="ECO:0000256" key="3">
    <source>
        <dbReference type="ARBA" id="ARBA00023235"/>
    </source>
</evidence>
<dbReference type="GO" id="GO:0160147">
    <property type="term" value="F:tRNA pseudouridine(38-40) synthase activity"/>
    <property type="evidence" value="ECO:0007669"/>
    <property type="project" value="UniProtKB-EC"/>
</dbReference>
<dbReference type="PANTHER" id="PTHR11142">
    <property type="entry name" value="PSEUDOURIDYLATE SYNTHASE"/>
    <property type="match status" value="1"/>
</dbReference>
<evidence type="ECO:0000256" key="6">
    <source>
        <dbReference type="PIRSR" id="PIRSR001430-2"/>
    </source>
</evidence>
<evidence type="ECO:0000256" key="2">
    <source>
        <dbReference type="ARBA" id="ARBA00022694"/>
    </source>
</evidence>
<comment type="subunit">
    <text evidence="4">Homodimer.</text>
</comment>
<feature type="domain" description="Pseudouridine synthase I TruA alpha/beta" evidence="8">
    <location>
        <begin position="7"/>
        <end position="105"/>
    </location>
</feature>
<keyword evidence="10" id="KW-1185">Reference proteome</keyword>
<evidence type="ECO:0000256" key="4">
    <source>
        <dbReference type="HAMAP-Rule" id="MF_00171"/>
    </source>
</evidence>
<dbReference type="EC" id="5.4.99.12" evidence="4"/>
<evidence type="ECO:0000313" key="10">
    <source>
        <dbReference type="Proteomes" id="UP000257144"/>
    </source>
</evidence>
<dbReference type="Gene3D" id="3.30.70.660">
    <property type="entry name" value="Pseudouridine synthase I, catalytic domain, C-terminal subdomain"/>
    <property type="match status" value="1"/>
</dbReference>
<dbReference type="InterPro" id="IPR001406">
    <property type="entry name" value="PsdUridine_synth_TruA"/>
</dbReference>
<dbReference type="InterPro" id="IPR020103">
    <property type="entry name" value="PsdUridine_synth_cat_dom_sf"/>
</dbReference>
<sequence>MQRYKCIVSYDGTGFAGYQVQPGKRTVQGEIEAVLKKIHKGEAVKITASGRTDAGVHAKGQVIHFDSSLPIPPDRWPQALNSMLGGEIAILSVEKVTPSFHARFDAAGKEYRYILYLGKQKNPFNRNYAYHYPFPLDMAKMEEAARHLIGTYDFSSFCASNTEVADKVRTITGICFKKEDDCLVLSFRGNGFLYNMVRILTGTLIEVGTGAREPADIPALVSARDRRLAGKTAPAHGLYLWEVFYEDSGEESKTTKPGV</sequence>
<feature type="domain" description="Pseudouridine synthase I TruA alpha/beta" evidence="8">
    <location>
        <begin position="144"/>
        <end position="246"/>
    </location>
</feature>
<comment type="function">
    <text evidence="4">Formation of pseudouridine at positions 38, 39 and 40 in the anticodon stem and loop of transfer RNAs.</text>
</comment>
<dbReference type="OrthoDB" id="9811823at2"/>
<feature type="binding site" evidence="4 6">
    <location>
        <position position="111"/>
    </location>
    <ligand>
        <name>substrate</name>
    </ligand>
</feature>
<dbReference type="NCBIfam" id="TIGR00071">
    <property type="entry name" value="hisT_truA"/>
    <property type="match status" value="1"/>
</dbReference>
<comment type="caution">
    <text evidence="9">The sequence shown here is derived from an EMBL/GenBank/DDBJ whole genome shotgun (WGS) entry which is preliminary data.</text>
</comment>
<dbReference type="CDD" id="cd02570">
    <property type="entry name" value="PseudoU_synth_EcTruA"/>
    <property type="match status" value="1"/>
</dbReference>
<feature type="active site" description="Nucleophile" evidence="4 5">
    <location>
        <position position="53"/>
    </location>
</feature>
<evidence type="ECO:0000256" key="5">
    <source>
        <dbReference type="PIRSR" id="PIRSR001430-1"/>
    </source>
</evidence>
<name>A0A3D8GKT6_9BACI</name>
<dbReference type="FunFam" id="3.30.70.580:FF:000001">
    <property type="entry name" value="tRNA pseudouridine synthase A"/>
    <property type="match status" value="1"/>
</dbReference>
<dbReference type="AlphaFoldDB" id="A0A3D8GKT6"/>
<evidence type="ECO:0000259" key="8">
    <source>
        <dbReference type="Pfam" id="PF01416"/>
    </source>
</evidence>
<evidence type="ECO:0000256" key="1">
    <source>
        <dbReference type="ARBA" id="ARBA00009375"/>
    </source>
</evidence>
<dbReference type="HAMAP" id="MF_00171">
    <property type="entry name" value="TruA"/>
    <property type="match status" value="1"/>
</dbReference>
<organism evidence="9 10">
    <name type="scientific">Neobacillus piezotolerans</name>
    <dbReference type="NCBI Taxonomy" id="2259171"/>
    <lineage>
        <taxon>Bacteria</taxon>
        <taxon>Bacillati</taxon>
        <taxon>Bacillota</taxon>
        <taxon>Bacilli</taxon>
        <taxon>Bacillales</taxon>
        <taxon>Bacillaceae</taxon>
        <taxon>Neobacillus</taxon>
    </lineage>
</organism>
<reference evidence="9 10" key="1">
    <citation type="submission" date="2018-07" db="EMBL/GenBank/DDBJ databases">
        <title>Bacillus sp. YLB-04 draft genome sequence.</title>
        <authorList>
            <person name="Yu L."/>
            <person name="Tang X."/>
        </authorList>
    </citation>
    <scope>NUCLEOTIDE SEQUENCE [LARGE SCALE GENOMIC DNA]</scope>
    <source>
        <strain evidence="9 10">YLB-04</strain>
    </source>
</reference>
<dbReference type="InterPro" id="IPR020097">
    <property type="entry name" value="PsdUridine_synth_TruA_a/b_dom"/>
</dbReference>
<accession>A0A3D8GKT6</accession>
<comment type="caution">
    <text evidence="4">Lacks conserved residue(s) required for the propagation of feature annotation.</text>
</comment>
<dbReference type="GO" id="GO:0031119">
    <property type="term" value="P:tRNA pseudouridine synthesis"/>
    <property type="evidence" value="ECO:0007669"/>
    <property type="project" value="UniProtKB-UniRule"/>
</dbReference>
<dbReference type="RefSeq" id="WP_115453986.1">
    <property type="nucleotide sequence ID" value="NZ_QNQT01000016.1"/>
</dbReference>
<keyword evidence="2 4" id="KW-0819">tRNA processing</keyword>
<comment type="similarity">
    <text evidence="1 4 7">Belongs to the tRNA pseudouridine synthase TruA family.</text>
</comment>
<evidence type="ECO:0000256" key="7">
    <source>
        <dbReference type="RuleBase" id="RU003792"/>
    </source>
</evidence>
<dbReference type="GO" id="GO:0003723">
    <property type="term" value="F:RNA binding"/>
    <property type="evidence" value="ECO:0007669"/>
    <property type="project" value="InterPro"/>
</dbReference>
<dbReference type="Gene3D" id="3.30.70.580">
    <property type="entry name" value="Pseudouridine synthase I, catalytic domain, N-terminal subdomain"/>
    <property type="match status" value="1"/>
</dbReference>
<dbReference type="SUPFAM" id="SSF55120">
    <property type="entry name" value="Pseudouridine synthase"/>
    <property type="match status" value="1"/>
</dbReference>
<comment type="catalytic activity">
    <reaction evidence="4 7">
        <text>uridine(38/39/40) in tRNA = pseudouridine(38/39/40) in tRNA</text>
        <dbReference type="Rhea" id="RHEA:22376"/>
        <dbReference type="Rhea" id="RHEA-COMP:10085"/>
        <dbReference type="Rhea" id="RHEA-COMP:10087"/>
        <dbReference type="ChEBI" id="CHEBI:65314"/>
        <dbReference type="ChEBI" id="CHEBI:65315"/>
        <dbReference type="EC" id="5.4.99.12"/>
    </reaction>
</comment>
<dbReference type="PIRSF" id="PIRSF001430">
    <property type="entry name" value="tRNA_psdUrid_synth"/>
    <property type="match status" value="1"/>
</dbReference>
<evidence type="ECO:0000313" key="9">
    <source>
        <dbReference type="EMBL" id="RDU34941.1"/>
    </source>
</evidence>
<dbReference type="InterPro" id="IPR020095">
    <property type="entry name" value="PsdUridine_synth_TruA_C"/>
</dbReference>